<accession>A0ABN6D8I0</accession>
<gene>
    <name evidence="3" type="ORF">MIZ03_2916</name>
</gene>
<evidence type="ECO:0000313" key="3">
    <source>
        <dbReference type="EMBL" id="BCO28023.1"/>
    </source>
</evidence>
<dbReference type="RefSeq" id="WP_223904021.1">
    <property type="nucleotide sequence ID" value="NZ_AP024238.1"/>
</dbReference>
<feature type="compositionally biased region" description="Basic and acidic residues" evidence="1">
    <location>
        <begin position="130"/>
        <end position="145"/>
    </location>
</feature>
<evidence type="ECO:0000256" key="1">
    <source>
        <dbReference type="SAM" id="MobiDB-lite"/>
    </source>
</evidence>
<name>A0ABN6D8I0_9BURK</name>
<keyword evidence="2" id="KW-0732">Signal</keyword>
<dbReference type="Proteomes" id="UP000824366">
    <property type="component" value="Chromosome"/>
</dbReference>
<dbReference type="Pfam" id="PF12779">
    <property type="entry name" value="WXXGXW"/>
    <property type="match status" value="2"/>
</dbReference>
<organism evidence="3 4">
    <name type="scientific">Rhodoferax lithotrophicus</name>
    <dbReference type="NCBI Taxonomy" id="2798804"/>
    <lineage>
        <taxon>Bacteria</taxon>
        <taxon>Pseudomonadati</taxon>
        <taxon>Pseudomonadota</taxon>
        <taxon>Betaproteobacteria</taxon>
        <taxon>Burkholderiales</taxon>
        <taxon>Comamonadaceae</taxon>
        <taxon>Rhodoferax</taxon>
    </lineage>
</organism>
<feature type="chain" id="PRO_5046732368" description="YXWGXW repeat-containing protein" evidence="2">
    <location>
        <begin position="25"/>
        <end position="145"/>
    </location>
</feature>
<dbReference type="EMBL" id="AP024238">
    <property type="protein sequence ID" value="BCO28023.1"/>
    <property type="molecule type" value="Genomic_DNA"/>
</dbReference>
<protein>
    <recommendedName>
        <fullName evidence="5">YXWGXW repeat-containing protein</fullName>
    </recommendedName>
</protein>
<feature type="region of interest" description="Disordered" evidence="1">
    <location>
        <begin position="103"/>
        <end position="145"/>
    </location>
</feature>
<sequence>MKRYTMVRGLVLSLALMAGSAAWAQINFNIVVAPPAPMFEAVPMMPPGYVWAPGYWAWNHDRHIWVRGHSIMQRPGYRWEPDHWEQRDGRYARQAGYWAREDARPMPGMTMGKPMHDNGNRHNGKKDKKDKRWKDERQDSRGNGR</sequence>
<reference evidence="3 4" key="1">
    <citation type="journal article" date="2021" name="Microbiol. Spectr.">
        <title>A Single Bacterium Capable of Oxidation and Reduction of Iron at Circumneutral pH.</title>
        <authorList>
            <person name="Kato S."/>
            <person name="Ohkuma M."/>
        </authorList>
    </citation>
    <scope>NUCLEOTIDE SEQUENCE [LARGE SCALE GENOMIC DNA]</scope>
    <source>
        <strain evidence="3 4">MIZ03</strain>
    </source>
</reference>
<feature type="signal peptide" evidence="2">
    <location>
        <begin position="1"/>
        <end position="24"/>
    </location>
</feature>
<keyword evidence="4" id="KW-1185">Reference proteome</keyword>
<evidence type="ECO:0008006" key="5">
    <source>
        <dbReference type="Google" id="ProtNLM"/>
    </source>
</evidence>
<evidence type="ECO:0000256" key="2">
    <source>
        <dbReference type="SAM" id="SignalP"/>
    </source>
</evidence>
<evidence type="ECO:0000313" key="4">
    <source>
        <dbReference type="Proteomes" id="UP000824366"/>
    </source>
</evidence>
<proteinExistence type="predicted"/>
<dbReference type="InterPro" id="IPR024447">
    <property type="entry name" value="YXWGXW_rpt"/>
</dbReference>